<keyword evidence="2" id="KW-1133">Transmembrane helix</keyword>
<protein>
    <recommendedName>
        <fullName evidence="5">Transmembrane protein</fullName>
    </recommendedName>
</protein>
<feature type="region of interest" description="Disordered" evidence="1">
    <location>
        <begin position="373"/>
        <end position="402"/>
    </location>
</feature>
<keyword evidence="4" id="KW-1185">Reference proteome</keyword>
<dbReference type="EMBL" id="KB467865">
    <property type="protein sequence ID" value="PCH36050.1"/>
    <property type="molecule type" value="Genomic_DNA"/>
</dbReference>
<keyword evidence="2" id="KW-0812">Transmembrane</keyword>
<feature type="region of interest" description="Disordered" evidence="1">
    <location>
        <begin position="434"/>
        <end position="454"/>
    </location>
</feature>
<keyword evidence="2" id="KW-0472">Membrane</keyword>
<proteinExistence type="predicted"/>
<organism evidence="3 4">
    <name type="scientific">Wolfiporia cocos (strain MD-104)</name>
    <name type="common">Brown rot fungus</name>
    <dbReference type="NCBI Taxonomy" id="742152"/>
    <lineage>
        <taxon>Eukaryota</taxon>
        <taxon>Fungi</taxon>
        <taxon>Dikarya</taxon>
        <taxon>Basidiomycota</taxon>
        <taxon>Agaricomycotina</taxon>
        <taxon>Agaricomycetes</taxon>
        <taxon>Polyporales</taxon>
        <taxon>Phaeolaceae</taxon>
        <taxon>Wolfiporia</taxon>
    </lineage>
</organism>
<feature type="transmembrane region" description="Helical" evidence="2">
    <location>
        <begin position="114"/>
        <end position="134"/>
    </location>
</feature>
<evidence type="ECO:0000256" key="2">
    <source>
        <dbReference type="SAM" id="Phobius"/>
    </source>
</evidence>
<evidence type="ECO:0000313" key="3">
    <source>
        <dbReference type="EMBL" id="PCH36050.1"/>
    </source>
</evidence>
<reference evidence="3 4" key="1">
    <citation type="journal article" date="2012" name="Science">
        <title>The Paleozoic origin of enzymatic lignin decomposition reconstructed from 31 fungal genomes.</title>
        <authorList>
            <person name="Floudas D."/>
            <person name="Binder M."/>
            <person name="Riley R."/>
            <person name="Barry K."/>
            <person name="Blanchette R.A."/>
            <person name="Henrissat B."/>
            <person name="Martinez A.T."/>
            <person name="Otillar R."/>
            <person name="Spatafora J.W."/>
            <person name="Yadav J.S."/>
            <person name="Aerts A."/>
            <person name="Benoit I."/>
            <person name="Boyd A."/>
            <person name="Carlson A."/>
            <person name="Copeland A."/>
            <person name="Coutinho P.M."/>
            <person name="de Vries R.P."/>
            <person name="Ferreira P."/>
            <person name="Findley K."/>
            <person name="Foster B."/>
            <person name="Gaskell J."/>
            <person name="Glotzer D."/>
            <person name="Gorecki P."/>
            <person name="Heitman J."/>
            <person name="Hesse C."/>
            <person name="Hori C."/>
            <person name="Igarashi K."/>
            <person name="Jurgens J.A."/>
            <person name="Kallen N."/>
            <person name="Kersten P."/>
            <person name="Kohler A."/>
            <person name="Kuees U."/>
            <person name="Kumar T.K.A."/>
            <person name="Kuo A."/>
            <person name="LaButti K."/>
            <person name="Larrondo L.F."/>
            <person name="Lindquist E."/>
            <person name="Ling A."/>
            <person name="Lombard V."/>
            <person name="Lucas S."/>
            <person name="Lundell T."/>
            <person name="Martin R."/>
            <person name="McLaughlin D.J."/>
            <person name="Morgenstern I."/>
            <person name="Morin E."/>
            <person name="Murat C."/>
            <person name="Nagy L.G."/>
            <person name="Nolan M."/>
            <person name="Ohm R.A."/>
            <person name="Patyshakuliyeva A."/>
            <person name="Rokas A."/>
            <person name="Ruiz-Duenas F.J."/>
            <person name="Sabat G."/>
            <person name="Salamov A."/>
            <person name="Samejima M."/>
            <person name="Schmutz J."/>
            <person name="Slot J.C."/>
            <person name="St John F."/>
            <person name="Stenlid J."/>
            <person name="Sun H."/>
            <person name="Sun S."/>
            <person name="Syed K."/>
            <person name="Tsang A."/>
            <person name="Wiebenga A."/>
            <person name="Young D."/>
            <person name="Pisabarro A."/>
            <person name="Eastwood D.C."/>
            <person name="Martin F."/>
            <person name="Cullen D."/>
            <person name="Grigoriev I.V."/>
            <person name="Hibbett D.S."/>
        </authorList>
    </citation>
    <scope>NUCLEOTIDE SEQUENCE [LARGE SCALE GENOMIC DNA]</scope>
    <source>
        <strain evidence="3 4">MD-104</strain>
    </source>
</reference>
<gene>
    <name evidence="3" type="ORF">WOLCODRAFT_156775</name>
</gene>
<accession>A0A2H3J1B8</accession>
<evidence type="ECO:0008006" key="5">
    <source>
        <dbReference type="Google" id="ProtNLM"/>
    </source>
</evidence>
<dbReference type="Proteomes" id="UP000218811">
    <property type="component" value="Unassembled WGS sequence"/>
</dbReference>
<evidence type="ECO:0000256" key="1">
    <source>
        <dbReference type="SAM" id="MobiDB-lite"/>
    </source>
</evidence>
<sequence length="454" mass="49969">MIFLPYLFTSITFVLFSVFVPSLSPTIHHAFTYFLDGKRHANSVLDKTIDAPPPAGMTDIVPSRAEVEPAPTITVLSVETAYIPEELPCDKLHIDVASLHVPTIEEIHRIYPRFVVPLAFFTVMLMSMTVWIMFWKQRSRSKYHGKDALKSLPSSTSVGFHISEIHIPEGDEGSAIIPTSPSGIVDTVLLQLATSNLQVSRSLYDMMTSAPLDESFEDDSFWILPANDEKPDNFLQVTVETKLEDIPDALVVGGESPEVASSESSVDMATAKLPAADDDNAEILAIDSNDCLGVPPLDTENSTVASTLRGSSVRASLEAIGYGTWRSRRMNLEPWSAAPQPQICNPLLLSAAPATLRWDEDGVPAEAIVPRISLPTNSEPAGRPRMASGPQHQDDIFGWDIGHRPRQTRRRVSYETIDLLRMHLQTARLFDDQAFPSDPYGPAPRTIAEPVSVE</sequence>
<evidence type="ECO:0000313" key="4">
    <source>
        <dbReference type="Proteomes" id="UP000218811"/>
    </source>
</evidence>
<dbReference type="AlphaFoldDB" id="A0A2H3J1B8"/>
<name>A0A2H3J1B8_WOLCO</name>